<dbReference type="Pfam" id="PF05525">
    <property type="entry name" value="Branch_AA_trans"/>
    <property type="match status" value="1"/>
</dbReference>
<keyword evidence="6 9" id="KW-0029">Amino-acid transport</keyword>
<evidence type="ECO:0000256" key="5">
    <source>
        <dbReference type="ARBA" id="ARBA00022692"/>
    </source>
</evidence>
<evidence type="ECO:0000256" key="1">
    <source>
        <dbReference type="ARBA" id="ARBA00004651"/>
    </source>
</evidence>
<comment type="caution">
    <text evidence="10">The sequence shown here is derived from an EMBL/GenBank/DDBJ whole genome shotgun (WGS) entry which is preliminary data.</text>
</comment>
<dbReference type="GO" id="GO:0015820">
    <property type="term" value="P:L-leucine transport"/>
    <property type="evidence" value="ECO:0007669"/>
    <property type="project" value="TreeGrafter"/>
</dbReference>
<reference evidence="10 11" key="1">
    <citation type="journal article" date="2023" name="bioRxiv">
        <title>An intranuclear bacterial parasite of deep-sea mussels expresses apoptosis inhibitors acquired from its host.</title>
        <authorList>
            <person name="Gonzalez Porras M.A."/>
            <person name="Assie A."/>
            <person name="Tietjen M."/>
            <person name="Violette M."/>
            <person name="Kleiner M."/>
            <person name="Gruber-Vodicka H."/>
            <person name="Dubilier N."/>
            <person name="Leisch N."/>
        </authorList>
    </citation>
    <scope>NUCLEOTIDE SEQUENCE [LARGE SCALE GENOMIC DNA]</scope>
    <source>
        <strain evidence="10">IAP13</strain>
    </source>
</reference>
<keyword evidence="8 9" id="KW-0472">Membrane</keyword>
<feature type="transmembrane region" description="Helical" evidence="9">
    <location>
        <begin position="341"/>
        <end position="364"/>
    </location>
</feature>
<dbReference type="GO" id="GO:0015190">
    <property type="term" value="F:L-leucine transmembrane transporter activity"/>
    <property type="evidence" value="ECO:0007669"/>
    <property type="project" value="TreeGrafter"/>
</dbReference>
<evidence type="ECO:0000256" key="8">
    <source>
        <dbReference type="ARBA" id="ARBA00023136"/>
    </source>
</evidence>
<feature type="transmembrane region" description="Helical" evidence="9">
    <location>
        <begin position="119"/>
        <end position="140"/>
    </location>
</feature>
<feature type="transmembrane region" description="Helical" evidence="9">
    <location>
        <begin position="376"/>
        <end position="402"/>
    </location>
</feature>
<comment type="subcellular location">
    <subcellularLocation>
        <location evidence="9">Cell inner membrane</location>
        <topology evidence="9">Multi-pass membrane protein</topology>
    </subcellularLocation>
    <subcellularLocation>
        <location evidence="1">Cell membrane</location>
        <topology evidence="1">Multi-pass membrane protein</topology>
    </subcellularLocation>
</comment>
<dbReference type="PANTHER" id="PTHR30588:SF0">
    <property type="entry name" value="BRANCHED-CHAIN AMINO ACID PERMEASE BRNQ"/>
    <property type="match status" value="1"/>
</dbReference>
<evidence type="ECO:0000313" key="11">
    <source>
        <dbReference type="Proteomes" id="UP001178148"/>
    </source>
</evidence>
<evidence type="ECO:0000256" key="9">
    <source>
        <dbReference type="RuleBase" id="RU362122"/>
    </source>
</evidence>
<feature type="transmembrane region" description="Helical" evidence="9">
    <location>
        <begin position="41"/>
        <end position="68"/>
    </location>
</feature>
<evidence type="ECO:0000256" key="2">
    <source>
        <dbReference type="ARBA" id="ARBA00008540"/>
    </source>
</evidence>
<dbReference type="GO" id="GO:0005304">
    <property type="term" value="F:L-valine transmembrane transporter activity"/>
    <property type="evidence" value="ECO:0007669"/>
    <property type="project" value="TreeGrafter"/>
</dbReference>
<feature type="transmembrane region" description="Helical" evidence="9">
    <location>
        <begin position="191"/>
        <end position="211"/>
    </location>
</feature>
<dbReference type="PANTHER" id="PTHR30588">
    <property type="entry name" value="BRANCHED-CHAIN AMINO ACID TRANSPORT SYSTEM 2 CARRIER PROTEIN"/>
    <property type="match status" value="1"/>
</dbReference>
<evidence type="ECO:0000313" key="10">
    <source>
        <dbReference type="EMBL" id="MDP0587857.1"/>
    </source>
</evidence>
<dbReference type="GO" id="GO:0015188">
    <property type="term" value="F:L-isoleucine transmembrane transporter activity"/>
    <property type="evidence" value="ECO:0007669"/>
    <property type="project" value="TreeGrafter"/>
</dbReference>
<keyword evidence="4" id="KW-1003">Cell membrane</keyword>
<feature type="transmembrane region" description="Helical" evidence="9">
    <location>
        <begin position="152"/>
        <end position="171"/>
    </location>
</feature>
<sequence>MQQTLSMKNTIAMGFLAFSMFLGAGNLIFPPMAGYLSGVNVWHAALGFLITGVGLPLLAIVTISRVGGNFNAITQEFPPWLITCMGSCIFLLVGPLYAVPRTAVVAYEIGVSHFFKGTTSLTLQLLFCTIFFFATWILCLQPGRLLETVGKIITPALIILLLILGLSPVIFPQGELENAIDPYSQTPLLRGFLEGYMTMDALAAFVFGVVIMTNLKSHGISEQKPLTRYSIYTGLIAATGLTLVYISLFYLGATARDIIENPSTGGQILALYVEHLSGSIGSIFLSFIVIIACLTTAIGCITAAGEYFHELLANKLRYSWIITIMCISCIILASMDLNKLIQLFTPVLLVLYPSSIVLILLGLIKQHIPNPILTYRTTLLVTFIFSLIDVSQDLTVLAPIITTISFLPGMNAHMSWPVPGVASFLITLPLGWLLRTDPPSLQKDKIIVK</sequence>
<dbReference type="Proteomes" id="UP001178148">
    <property type="component" value="Unassembled WGS sequence"/>
</dbReference>
<gene>
    <name evidence="10" type="primary">brnQ</name>
    <name evidence="10" type="ORF">QS748_01050</name>
</gene>
<evidence type="ECO:0000256" key="4">
    <source>
        <dbReference type="ARBA" id="ARBA00022475"/>
    </source>
</evidence>
<feature type="transmembrane region" description="Helical" evidence="9">
    <location>
        <begin position="283"/>
        <end position="304"/>
    </location>
</feature>
<keyword evidence="11" id="KW-1185">Reference proteome</keyword>
<evidence type="ECO:0000256" key="6">
    <source>
        <dbReference type="ARBA" id="ARBA00022970"/>
    </source>
</evidence>
<keyword evidence="7 9" id="KW-1133">Transmembrane helix</keyword>
<keyword evidence="3 9" id="KW-0813">Transport</keyword>
<evidence type="ECO:0000256" key="7">
    <source>
        <dbReference type="ARBA" id="ARBA00022989"/>
    </source>
</evidence>
<keyword evidence="5 9" id="KW-0812">Transmembrane</keyword>
<dbReference type="InterPro" id="IPR004685">
    <property type="entry name" value="Brnchd-chn_aa_trnsp_Livcs"/>
</dbReference>
<feature type="transmembrane region" description="Helical" evidence="9">
    <location>
        <begin position="414"/>
        <end position="434"/>
    </location>
</feature>
<dbReference type="EMBL" id="JASXSV010000001">
    <property type="protein sequence ID" value="MDP0587857.1"/>
    <property type="molecule type" value="Genomic_DNA"/>
</dbReference>
<comment type="similarity">
    <text evidence="2 9">Belongs to the branched chain amino acid transporter family.</text>
</comment>
<evidence type="ECO:0000256" key="3">
    <source>
        <dbReference type="ARBA" id="ARBA00022448"/>
    </source>
</evidence>
<accession>A0AA90NRD3</accession>
<feature type="transmembrane region" description="Helical" evidence="9">
    <location>
        <begin position="12"/>
        <end position="29"/>
    </location>
</feature>
<protein>
    <recommendedName>
        <fullName evidence="9">Branched-chain amino acid transport system carrier protein</fullName>
    </recommendedName>
</protein>
<dbReference type="AlphaFoldDB" id="A0AA90NRD3"/>
<dbReference type="GO" id="GO:0015818">
    <property type="term" value="P:isoleucine transport"/>
    <property type="evidence" value="ECO:0007669"/>
    <property type="project" value="TreeGrafter"/>
</dbReference>
<feature type="transmembrane region" description="Helical" evidence="9">
    <location>
        <begin position="231"/>
        <end position="253"/>
    </location>
</feature>
<comment type="function">
    <text evidence="9">Component of the transport system for branched-chain amino acids.</text>
</comment>
<dbReference type="GO" id="GO:0005886">
    <property type="term" value="C:plasma membrane"/>
    <property type="evidence" value="ECO:0007669"/>
    <property type="project" value="UniProtKB-SubCell"/>
</dbReference>
<proteinExistence type="inferred from homology"/>
<dbReference type="NCBIfam" id="TIGR00796">
    <property type="entry name" value="livcs"/>
    <property type="match status" value="1"/>
</dbReference>
<feature type="transmembrane region" description="Helical" evidence="9">
    <location>
        <begin position="80"/>
        <end position="99"/>
    </location>
</feature>
<dbReference type="Gene3D" id="1.20.1740.10">
    <property type="entry name" value="Amino acid/polyamine transporter I"/>
    <property type="match status" value="1"/>
</dbReference>
<feature type="transmembrane region" description="Helical" evidence="9">
    <location>
        <begin position="316"/>
        <end position="335"/>
    </location>
</feature>
<name>A0AA90NRD3_9GAMM</name>
<organism evidence="10 11">
    <name type="scientific">Candidatus Endonucleibacter bathymodioli</name>
    <dbReference type="NCBI Taxonomy" id="539814"/>
    <lineage>
        <taxon>Bacteria</taxon>
        <taxon>Pseudomonadati</taxon>
        <taxon>Pseudomonadota</taxon>
        <taxon>Gammaproteobacteria</taxon>
        <taxon>Oceanospirillales</taxon>
        <taxon>Endozoicomonadaceae</taxon>
        <taxon>Candidatus Endonucleibacter</taxon>
    </lineage>
</organism>